<reference evidence="1 2" key="1">
    <citation type="submission" date="2019-12" db="EMBL/GenBank/DDBJ databases">
        <title>Developing bacteriophages as a method of controlling the opportunistic pathogen Acinetobacter baumannii in Thai hospitals.</title>
        <authorList>
            <person name="Styles K.M."/>
            <person name="Smith S.E."/>
            <person name="Thummeepak R."/>
            <person name="Leungtongkam U."/>
            <person name="Christie G.S."/>
            <person name="Millard A."/>
            <person name="Moat J."/>
            <person name="Dowson C.C."/>
            <person name="Wellington E.M."/>
            <person name="Sitthisak S."/>
            <person name="Sagona A.P."/>
        </authorList>
    </citation>
    <scope>NUCLEOTIDE SEQUENCE [LARGE SCALE GENOMIC DNA]</scope>
</reference>
<sequence length="59" mass="6616">MYTLIVSITMFGWFSDDKSSLVIDGFKTQQVCEVAGEPIKADNTTRFVGKTTYTCVRKS</sequence>
<proteinExistence type="predicted"/>
<name>A0A6B9SXT7_9CAUD</name>
<organism evidence="1 2">
    <name type="scientific">Acinetobacter phage vB_AbaM_PhT2</name>
    <dbReference type="NCBI Taxonomy" id="2690230"/>
    <lineage>
        <taxon>Viruses</taxon>
        <taxon>Duplodnaviria</taxon>
        <taxon>Heunggongvirae</taxon>
        <taxon>Uroviricota</taxon>
        <taxon>Caudoviricetes</taxon>
        <taxon>Pantevenvirales</taxon>
        <taxon>Straboviridae</taxon>
        <taxon>Twarogvirinae</taxon>
        <taxon>Hadassahvirus</taxon>
        <taxon>Hadassahvirus pht2</taxon>
    </lineage>
</organism>
<evidence type="ECO:0000313" key="1">
    <source>
        <dbReference type="EMBL" id="QHJ75727.1"/>
    </source>
</evidence>
<dbReference type="Proteomes" id="UP000464274">
    <property type="component" value="Segment"/>
</dbReference>
<evidence type="ECO:0000313" key="2">
    <source>
        <dbReference type="Proteomes" id="UP000464274"/>
    </source>
</evidence>
<dbReference type="EMBL" id="MN864865">
    <property type="protein sequence ID" value="QHJ75727.1"/>
    <property type="molecule type" value="Genomic_DNA"/>
</dbReference>
<gene>
    <name evidence="1" type="ORF">vBAbaMPhT2_115</name>
</gene>
<protein>
    <submittedName>
        <fullName evidence="1">Uncharacterized protein</fullName>
    </submittedName>
</protein>
<keyword evidence="2" id="KW-1185">Reference proteome</keyword>
<accession>A0A6B9SXT7</accession>